<accession>A0A6P3XR73</accession>
<dbReference type="CTD" id="36750"/>
<keyword evidence="6" id="KW-1185">Reference proteome</keyword>
<dbReference type="Pfam" id="PF10248">
    <property type="entry name" value="Mlf1IP"/>
    <property type="match status" value="1"/>
</dbReference>
<sequence length="296" mass="33039">MNVWTGWPNSVFDEIDQLMPQFGFPFARGMLEPLHHPMMQPRMGAMQPLFFRDMMNFDFPVSTMSNISNLSNMSNMGNNSHSFMRQSVVSMSSGPDGRPQIYEETMSTTTAPGGIKETKKTVRDSRTGTKKMAIGHHIGDRAHILEREHNMRSGESEERQEFINLDEDEAESFNREWETRTRSAASVSAIGRSSSPNVNRNRADVRQLALPSTSEPSTSRHKPLRAKLNPIKAGKTVAAKLSPWEATTETAESPKRKGKGKGKSSSTEVPPSTPESRKREASEEPSVVYIPSKKAK</sequence>
<dbReference type="RefSeq" id="XP_014481010.1">
    <property type="nucleotide sequence ID" value="XM_014625524.1"/>
</dbReference>
<dbReference type="OrthoDB" id="8707547at2759"/>
<dbReference type="PANTHER" id="PTHR13105">
    <property type="entry name" value="MYELOID LEUKEMIA FACTOR"/>
    <property type="match status" value="1"/>
</dbReference>
<evidence type="ECO:0000313" key="6">
    <source>
        <dbReference type="Proteomes" id="UP000515204"/>
    </source>
</evidence>
<dbReference type="InterPro" id="IPR019376">
    <property type="entry name" value="Myeloid_leukemia_factor"/>
</dbReference>
<comment type="similarity">
    <text evidence="2">Belongs to the MLF family.</text>
</comment>
<organism evidence="6 7">
    <name type="scientific">Dinoponera quadriceps</name>
    <name type="common">South American ant</name>
    <dbReference type="NCBI Taxonomy" id="609295"/>
    <lineage>
        <taxon>Eukaryota</taxon>
        <taxon>Metazoa</taxon>
        <taxon>Ecdysozoa</taxon>
        <taxon>Arthropoda</taxon>
        <taxon>Hexapoda</taxon>
        <taxon>Insecta</taxon>
        <taxon>Pterygota</taxon>
        <taxon>Neoptera</taxon>
        <taxon>Endopterygota</taxon>
        <taxon>Hymenoptera</taxon>
        <taxon>Apocrita</taxon>
        <taxon>Aculeata</taxon>
        <taxon>Formicoidea</taxon>
        <taxon>Formicidae</taxon>
        <taxon>Ponerinae</taxon>
        <taxon>Ponerini</taxon>
        <taxon>Dinoponera</taxon>
    </lineage>
</organism>
<proteinExistence type="inferred from homology"/>
<evidence type="ECO:0000256" key="1">
    <source>
        <dbReference type="ARBA" id="ARBA00004496"/>
    </source>
</evidence>
<name>A0A6P3XR73_DINQU</name>
<comment type="subcellular location">
    <subcellularLocation>
        <location evidence="1">Cytoplasm</location>
    </subcellularLocation>
</comment>
<evidence type="ECO:0000256" key="4">
    <source>
        <dbReference type="ARBA" id="ARBA00022553"/>
    </source>
</evidence>
<dbReference type="Proteomes" id="UP000515204">
    <property type="component" value="Unplaced"/>
</dbReference>
<protein>
    <submittedName>
        <fullName evidence="7">Myeloid leukemia factor isoform X1</fullName>
    </submittedName>
</protein>
<evidence type="ECO:0000256" key="3">
    <source>
        <dbReference type="ARBA" id="ARBA00022490"/>
    </source>
</evidence>
<feature type="region of interest" description="Disordered" evidence="5">
    <location>
        <begin position="173"/>
        <end position="296"/>
    </location>
</feature>
<dbReference type="GeneID" id="106747715"/>
<gene>
    <name evidence="7" type="primary">LOC106747715</name>
</gene>
<evidence type="ECO:0000256" key="5">
    <source>
        <dbReference type="SAM" id="MobiDB-lite"/>
    </source>
</evidence>
<keyword evidence="3" id="KW-0963">Cytoplasm</keyword>
<dbReference type="KEGG" id="dqu:106747715"/>
<reference evidence="7" key="1">
    <citation type="submission" date="2025-08" db="UniProtKB">
        <authorList>
            <consortium name="RefSeq"/>
        </authorList>
    </citation>
    <scope>IDENTIFICATION</scope>
</reference>
<keyword evidence="4" id="KW-0597">Phosphoprotein</keyword>
<dbReference type="GO" id="GO:0005737">
    <property type="term" value="C:cytoplasm"/>
    <property type="evidence" value="ECO:0007669"/>
    <property type="project" value="UniProtKB-SubCell"/>
</dbReference>
<evidence type="ECO:0000313" key="7">
    <source>
        <dbReference type="RefSeq" id="XP_014481010.1"/>
    </source>
</evidence>
<evidence type="ECO:0000256" key="2">
    <source>
        <dbReference type="ARBA" id="ARBA00008332"/>
    </source>
</evidence>
<dbReference type="AlphaFoldDB" id="A0A6P3XR73"/>
<feature type="compositionally biased region" description="Polar residues" evidence="5">
    <location>
        <begin position="182"/>
        <end position="200"/>
    </location>
</feature>